<reference evidence="7 8" key="1">
    <citation type="journal article" date="2023" name="Genome Announc.">
        <title>Pan-Genome Analyses of the Genus Cohnella and Proposal of the Novel Species Cohnella silvisoli sp. nov., Isolated from Forest Soil.</title>
        <authorList>
            <person name="Wang C."/>
            <person name="Mao L."/>
            <person name="Bao G."/>
            <person name="Zhu H."/>
        </authorList>
    </citation>
    <scope>NUCLEOTIDE SEQUENCE [LARGE SCALE GENOMIC DNA]</scope>
    <source>
        <strain evidence="7 8">NL03-T5-1</strain>
    </source>
</reference>
<protein>
    <submittedName>
        <fullName evidence="7">O-antigen ligase family protein</fullName>
    </submittedName>
</protein>
<keyword evidence="4 5" id="KW-0472">Membrane</keyword>
<proteinExistence type="predicted"/>
<feature type="transmembrane region" description="Helical" evidence="5">
    <location>
        <begin position="338"/>
        <end position="367"/>
    </location>
</feature>
<evidence type="ECO:0000256" key="1">
    <source>
        <dbReference type="ARBA" id="ARBA00004141"/>
    </source>
</evidence>
<dbReference type="Pfam" id="PF04932">
    <property type="entry name" value="Wzy_C"/>
    <property type="match status" value="1"/>
</dbReference>
<sequence>MTKKTIKLFSTNTNEQLAYIVLTSFLWIGAVCAGYFFEVAFLLLDAGLFLVLAVYLWRGRYTPLQMNLWLGSLTAFIGLYWLSCFYAVDSEAAVLEAARFSSLLPLAIFASSLTAAKYDSYLRQSAWAGAFLTVLGWGLELFRDGRLESSIGYANTLAILLVIGVLIAWKAYSENHGKIYLGLLLIQLVGLVQTGSRTVLVLFAGACIVEMFRLRGKALQTGVGIVSLAVATAAATAYFFQVKVMLRFMDISWNAPEFQLRKQYWSDGMALLKEHWIVGLGGGGWAVEHSSWYYVKYLHQFYLQLVLEIGIGGLLTFGMFVLIPLFKTRQMLKITGSTWIMIALLLFHIALDIDFEYPICFGLFIILLSGLESINPLKRVAVTSSHLRSTIIVFCIVITIAMVMLLGFEKEQFLTTEKTNIPNISCA</sequence>
<dbReference type="InterPro" id="IPR051533">
    <property type="entry name" value="WaaL-like"/>
</dbReference>
<keyword evidence="2 5" id="KW-0812">Transmembrane</keyword>
<feature type="transmembrane region" description="Helical" evidence="5">
    <location>
        <begin position="184"/>
        <end position="209"/>
    </location>
</feature>
<evidence type="ECO:0000256" key="5">
    <source>
        <dbReference type="SAM" id="Phobius"/>
    </source>
</evidence>
<feature type="transmembrane region" description="Helical" evidence="5">
    <location>
        <begin position="124"/>
        <end position="142"/>
    </location>
</feature>
<comment type="caution">
    <text evidence="7">The sequence shown here is derived from an EMBL/GenBank/DDBJ whole genome shotgun (WGS) entry which is preliminary data.</text>
</comment>
<dbReference type="PANTHER" id="PTHR37422:SF13">
    <property type="entry name" value="LIPOPOLYSACCHARIDE BIOSYNTHESIS PROTEIN PA4999-RELATED"/>
    <property type="match status" value="1"/>
</dbReference>
<dbReference type="EMBL" id="JASKHM010000003">
    <property type="protein sequence ID" value="MEQ4481958.1"/>
    <property type="molecule type" value="Genomic_DNA"/>
</dbReference>
<evidence type="ECO:0000256" key="4">
    <source>
        <dbReference type="ARBA" id="ARBA00023136"/>
    </source>
</evidence>
<dbReference type="Proteomes" id="UP001493487">
    <property type="component" value="Unassembled WGS sequence"/>
</dbReference>
<evidence type="ECO:0000256" key="2">
    <source>
        <dbReference type="ARBA" id="ARBA00022692"/>
    </source>
</evidence>
<keyword evidence="8" id="KW-1185">Reference proteome</keyword>
<keyword evidence="3 5" id="KW-1133">Transmembrane helix</keyword>
<comment type="subcellular location">
    <subcellularLocation>
        <location evidence="1">Membrane</location>
        <topology evidence="1">Multi-pass membrane protein</topology>
    </subcellularLocation>
</comment>
<feature type="transmembrane region" description="Helical" evidence="5">
    <location>
        <begin position="154"/>
        <end position="172"/>
    </location>
</feature>
<evidence type="ECO:0000313" key="7">
    <source>
        <dbReference type="EMBL" id="MEQ4481958.1"/>
    </source>
</evidence>
<dbReference type="GO" id="GO:0016874">
    <property type="term" value="F:ligase activity"/>
    <property type="evidence" value="ECO:0007669"/>
    <property type="project" value="UniProtKB-KW"/>
</dbReference>
<feature type="domain" description="O-antigen ligase-related" evidence="6">
    <location>
        <begin position="183"/>
        <end position="317"/>
    </location>
</feature>
<evidence type="ECO:0000259" key="6">
    <source>
        <dbReference type="Pfam" id="PF04932"/>
    </source>
</evidence>
<feature type="transmembrane region" description="Helical" evidence="5">
    <location>
        <begin position="301"/>
        <end position="326"/>
    </location>
</feature>
<evidence type="ECO:0000256" key="3">
    <source>
        <dbReference type="ARBA" id="ARBA00022989"/>
    </source>
</evidence>
<feature type="transmembrane region" description="Helical" evidence="5">
    <location>
        <begin position="17"/>
        <end position="36"/>
    </location>
</feature>
<feature type="transmembrane region" description="Helical" evidence="5">
    <location>
        <begin position="69"/>
        <end position="88"/>
    </location>
</feature>
<gene>
    <name evidence="7" type="ORF">QJS35_06085</name>
</gene>
<dbReference type="PANTHER" id="PTHR37422">
    <property type="entry name" value="TEICHURONIC ACID BIOSYNTHESIS PROTEIN TUAE"/>
    <property type="match status" value="1"/>
</dbReference>
<dbReference type="RefSeq" id="WP_232185361.1">
    <property type="nucleotide sequence ID" value="NZ_JAIOAP010000004.1"/>
</dbReference>
<feature type="transmembrane region" description="Helical" evidence="5">
    <location>
        <begin position="387"/>
        <end position="408"/>
    </location>
</feature>
<feature type="transmembrane region" description="Helical" evidence="5">
    <location>
        <begin position="221"/>
        <end position="240"/>
    </location>
</feature>
<name>A0ABV1KQ30_9BACL</name>
<dbReference type="InterPro" id="IPR007016">
    <property type="entry name" value="O-antigen_ligase-rel_domated"/>
</dbReference>
<evidence type="ECO:0000313" key="8">
    <source>
        <dbReference type="Proteomes" id="UP001493487"/>
    </source>
</evidence>
<organism evidence="7 8">
    <name type="scientific">Cohnella silvisoli</name>
    <dbReference type="NCBI Taxonomy" id="2873699"/>
    <lineage>
        <taxon>Bacteria</taxon>
        <taxon>Bacillati</taxon>
        <taxon>Bacillota</taxon>
        <taxon>Bacilli</taxon>
        <taxon>Bacillales</taxon>
        <taxon>Paenibacillaceae</taxon>
        <taxon>Cohnella</taxon>
    </lineage>
</organism>
<accession>A0ABV1KQ30</accession>
<feature type="transmembrane region" description="Helical" evidence="5">
    <location>
        <begin position="41"/>
        <end position="57"/>
    </location>
</feature>
<keyword evidence="7" id="KW-0436">Ligase</keyword>